<organism evidence="7 8">
    <name type="scientific">Pyramidobacter porci</name>
    <dbReference type="NCBI Taxonomy" id="2605789"/>
    <lineage>
        <taxon>Bacteria</taxon>
        <taxon>Thermotogati</taxon>
        <taxon>Synergistota</taxon>
        <taxon>Synergistia</taxon>
        <taxon>Synergistales</taxon>
        <taxon>Dethiosulfovibrionaceae</taxon>
        <taxon>Pyramidobacter</taxon>
    </lineage>
</organism>
<keyword evidence="8" id="KW-1185">Reference proteome</keyword>
<keyword evidence="3" id="KW-0997">Cell inner membrane</keyword>
<dbReference type="RefSeq" id="WP_154528271.1">
    <property type="nucleotide sequence ID" value="NZ_VUNH01000003.1"/>
</dbReference>
<evidence type="ECO:0000256" key="1">
    <source>
        <dbReference type="ARBA" id="ARBA00004533"/>
    </source>
</evidence>
<evidence type="ECO:0000256" key="3">
    <source>
        <dbReference type="ARBA" id="ARBA00022519"/>
    </source>
</evidence>
<dbReference type="GO" id="GO:0016746">
    <property type="term" value="F:acyltransferase activity"/>
    <property type="evidence" value="ECO:0007669"/>
    <property type="project" value="UniProtKB-KW"/>
</dbReference>
<evidence type="ECO:0000256" key="4">
    <source>
        <dbReference type="ARBA" id="ARBA00022679"/>
    </source>
</evidence>
<evidence type="ECO:0000313" key="7">
    <source>
        <dbReference type="EMBL" id="MST55165.1"/>
    </source>
</evidence>
<dbReference type="GO" id="GO:0005886">
    <property type="term" value="C:plasma membrane"/>
    <property type="evidence" value="ECO:0007669"/>
    <property type="project" value="UniProtKB-SubCell"/>
</dbReference>
<dbReference type="CDD" id="cd07984">
    <property type="entry name" value="LPLAT_LABLAT-like"/>
    <property type="match status" value="1"/>
</dbReference>
<gene>
    <name evidence="7" type="ORF">FYJ74_03800</name>
</gene>
<dbReference type="Pfam" id="PF03279">
    <property type="entry name" value="Lip_A_acyltrans"/>
    <property type="match status" value="1"/>
</dbReference>
<dbReference type="AlphaFoldDB" id="A0A6L5YAK4"/>
<dbReference type="PANTHER" id="PTHR30606">
    <property type="entry name" value="LIPID A BIOSYNTHESIS LAUROYL ACYLTRANSFERASE"/>
    <property type="match status" value="1"/>
</dbReference>
<evidence type="ECO:0000256" key="2">
    <source>
        <dbReference type="ARBA" id="ARBA00022475"/>
    </source>
</evidence>
<comment type="caution">
    <text evidence="7">The sequence shown here is derived from an EMBL/GenBank/DDBJ whole genome shotgun (WGS) entry which is preliminary data.</text>
</comment>
<accession>A0A6L5YAK4</accession>
<proteinExistence type="predicted"/>
<dbReference type="Proteomes" id="UP000473699">
    <property type="component" value="Unassembled WGS sequence"/>
</dbReference>
<dbReference type="PANTHER" id="PTHR30606:SF10">
    <property type="entry name" value="PHOSPHATIDYLINOSITOL MANNOSIDE ACYLTRANSFERASE"/>
    <property type="match status" value="1"/>
</dbReference>
<sequence>MSFAVSAVEFLRKTFAYPGWRGRALYGLFRSVFALAPIRRRLMLDALKASFPEKDEAWRKSTLRGMYRHFSWMIVEFLACQNDPSLVTKMVVEVEGREHADALKASGQGCFILSGHFSNWEICGAWFPQNGYPVQAAARDADNPEFAALIERYRANLGETTLRKGAMNVRHMLRLAQSGQWIALLADQDAGPGAVPVTFLNRRTTMVEGPAALALTAKLPLLAIYSLRLAPFKYRVVFLPDLAAGFSGRSRENIAALTQKANAVLEDMVRLAPEQWFWFHRRWKTDPDRPGVKMQ</sequence>
<keyword evidence="6 7" id="KW-0012">Acyltransferase</keyword>
<keyword evidence="5" id="KW-0472">Membrane</keyword>
<keyword evidence="2" id="KW-1003">Cell membrane</keyword>
<keyword evidence="4 7" id="KW-0808">Transferase</keyword>
<evidence type="ECO:0000256" key="5">
    <source>
        <dbReference type="ARBA" id="ARBA00023136"/>
    </source>
</evidence>
<evidence type="ECO:0000313" key="8">
    <source>
        <dbReference type="Proteomes" id="UP000473699"/>
    </source>
</evidence>
<dbReference type="GO" id="GO:0009247">
    <property type="term" value="P:glycolipid biosynthetic process"/>
    <property type="evidence" value="ECO:0007669"/>
    <property type="project" value="UniProtKB-ARBA"/>
</dbReference>
<evidence type="ECO:0000256" key="6">
    <source>
        <dbReference type="ARBA" id="ARBA00023315"/>
    </source>
</evidence>
<reference evidence="7 8" key="1">
    <citation type="submission" date="2019-08" db="EMBL/GenBank/DDBJ databases">
        <title>In-depth cultivation of the pig gut microbiome towards novel bacterial diversity and tailored functional studies.</title>
        <authorList>
            <person name="Wylensek D."/>
            <person name="Hitch T.C.A."/>
            <person name="Clavel T."/>
        </authorList>
    </citation>
    <scope>NUCLEOTIDE SEQUENCE [LARGE SCALE GENOMIC DNA]</scope>
    <source>
        <strain evidence="7 8">SM-530-WT-4B</strain>
    </source>
</reference>
<name>A0A6L5YAK4_9BACT</name>
<protein>
    <submittedName>
        <fullName evidence="7">Lipid A biosynthesis acyltransferase</fullName>
    </submittedName>
</protein>
<comment type="subcellular location">
    <subcellularLocation>
        <location evidence="1">Cell inner membrane</location>
    </subcellularLocation>
</comment>
<dbReference type="InterPro" id="IPR004960">
    <property type="entry name" value="LipA_acyltrans"/>
</dbReference>
<dbReference type="EMBL" id="VUNH01000003">
    <property type="protein sequence ID" value="MST55165.1"/>
    <property type="molecule type" value="Genomic_DNA"/>
</dbReference>